<accession>A0AB39HND7</accession>
<dbReference type="PANTHER" id="PTHR30619:SF7">
    <property type="entry name" value="BETA-LACTAMASE DOMAIN PROTEIN"/>
    <property type="match status" value="1"/>
</dbReference>
<reference evidence="2" key="1">
    <citation type="submission" date="2024-07" db="EMBL/GenBank/DDBJ databases">
        <title>Halotolerant mesophilic bacterium Ornithinibacillus sp. 4-3, sp. nov., isolated from soil.</title>
        <authorList>
            <person name="Sidarenka A.V."/>
            <person name="Guliayeva D.E."/>
            <person name="Leanovich S.I."/>
            <person name="Hileuskaya K.S."/>
            <person name="Akhremchuk A.E."/>
            <person name="Sikolenko M.A."/>
            <person name="Valentovich L.N."/>
        </authorList>
    </citation>
    <scope>NUCLEOTIDE SEQUENCE</scope>
    <source>
        <strain evidence="2">4-3</strain>
    </source>
</reference>
<gene>
    <name evidence="2" type="ORF">AB4Y30_05005</name>
</gene>
<protein>
    <submittedName>
        <fullName evidence="2">MBL fold metallo-hydrolase</fullName>
    </submittedName>
</protein>
<dbReference type="InterPro" id="IPR010994">
    <property type="entry name" value="RuvA_2-like"/>
</dbReference>
<dbReference type="RefSeq" id="WP_368654392.1">
    <property type="nucleotide sequence ID" value="NZ_CP162599.1"/>
</dbReference>
<dbReference type="InterPro" id="IPR052159">
    <property type="entry name" value="Competence_DNA_uptake"/>
</dbReference>
<dbReference type="PANTHER" id="PTHR30619">
    <property type="entry name" value="DNA INTERNALIZATION/COMPETENCE PROTEIN COMEC/REC2"/>
    <property type="match status" value="1"/>
</dbReference>
<dbReference type="CDD" id="cd07731">
    <property type="entry name" value="ComA-like_MBL-fold"/>
    <property type="match status" value="1"/>
</dbReference>
<dbReference type="SUPFAM" id="SSF56281">
    <property type="entry name" value="Metallo-hydrolase/oxidoreductase"/>
    <property type="match status" value="1"/>
</dbReference>
<feature type="domain" description="Metallo-beta-lactamase" evidence="1">
    <location>
        <begin position="29"/>
        <end position="224"/>
    </location>
</feature>
<dbReference type="Pfam" id="PF12836">
    <property type="entry name" value="HHH_3"/>
    <property type="match status" value="1"/>
</dbReference>
<organism evidence="2">
    <name type="scientific">Ornithinibacillus sp. 4-3</name>
    <dbReference type="NCBI Taxonomy" id="3231488"/>
    <lineage>
        <taxon>Bacteria</taxon>
        <taxon>Bacillati</taxon>
        <taxon>Bacillota</taxon>
        <taxon>Bacilli</taxon>
        <taxon>Bacillales</taxon>
        <taxon>Bacillaceae</taxon>
        <taxon>Ornithinibacillus</taxon>
    </lineage>
</organism>
<dbReference type="InterPro" id="IPR001279">
    <property type="entry name" value="Metallo-B-lactamas"/>
</dbReference>
<evidence type="ECO:0000313" key="2">
    <source>
        <dbReference type="EMBL" id="XDK33714.1"/>
    </source>
</evidence>
<dbReference type="InterPro" id="IPR036866">
    <property type="entry name" value="RibonucZ/Hydroxyglut_hydro"/>
</dbReference>
<sequence>MNTIFPANEENKQIELTTDLTVHYIDAGQADATLFQYKHEDTYYHILYDAGDWNKNDVVTYLQNQQIELIDLVIISHPHADHIGQLPGIMEAFDVGEVWMSGNTVESGVFINSLEAVTESDTDYYEPRAGEAFQIGPMEIEVLHPTELTGGLNEDSISVRFTYGEISFLFTGDAYKKQELMMIDNNKTVKANFLHLGHHGSNTSTSPDFLKVVDPEVAIYSAGQDNSYGHPHMEVIQQIHEAGIILYGTDMDGTIIVSTDGKEYAIDTIETKANVNKKPETKPKEEICIDINQASPKQLQEIIHIGEGRAEAIIESRPYKSLDELMKINGISEGRLKDIEEQGLACVGG</sequence>
<dbReference type="Gene3D" id="3.60.15.10">
    <property type="entry name" value="Ribonuclease Z/Hydroxyacylglutathione hydrolase-like"/>
    <property type="match status" value="1"/>
</dbReference>
<evidence type="ECO:0000259" key="1">
    <source>
        <dbReference type="SMART" id="SM00849"/>
    </source>
</evidence>
<dbReference type="EMBL" id="CP162599">
    <property type="protein sequence ID" value="XDK33714.1"/>
    <property type="molecule type" value="Genomic_DNA"/>
</dbReference>
<dbReference type="Pfam" id="PF00753">
    <property type="entry name" value="Lactamase_B"/>
    <property type="match status" value="1"/>
</dbReference>
<dbReference type="Gene3D" id="1.10.150.320">
    <property type="entry name" value="Photosystem II 12 kDa extrinsic protein"/>
    <property type="match status" value="1"/>
</dbReference>
<dbReference type="InterPro" id="IPR035681">
    <property type="entry name" value="ComA-like_MBL"/>
</dbReference>
<proteinExistence type="predicted"/>
<dbReference type="SMART" id="SM00849">
    <property type="entry name" value="Lactamase_B"/>
    <property type="match status" value="1"/>
</dbReference>
<dbReference type="SUPFAM" id="SSF47781">
    <property type="entry name" value="RuvA domain 2-like"/>
    <property type="match status" value="1"/>
</dbReference>
<name>A0AB39HND7_9BACI</name>
<dbReference type="AlphaFoldDB" id="A0AB39HND7"/>